<dbReference type="FunFam" id="3.40.50.300:FF:000006">
    <property type="entry name" value="DNA-binding transcriptional regulator NtrC"/>
    <property type="match status" value="1"/>
</dbReference>
<organism evidence="5 6">
    <name type="scientific">Mesobacillus subterraneus</name>
    <dbReference type="NCBI Taxonomy" id="285983"/>
    <lineage>
        <taxon>Bacteria</taxon>
        <taxon>Bacillati</taxon>
        <taxon>Bacillota</taxon>
        <taxon>Bacilli</taxon>
        <taxon>Bacillales</taxon>
        <taxon>Bacillaceae</taxon>
        <taxon>Mesobacillus</taxon>
    </lineage>
</organism>
<dbReference type="PANTHER" id="PTHR32071">
    <property type="entry name" value="TRANSCRIPTIONAL REGULATORY PROTEIN"/>
    <property type="match status" value="1"/>
</dbReference>
<dbReference type="CDD" id="cd00130">
    <property type="entry name" value="PAS"/>
    <property type="match status" value="1"/>
</dbReference>
<dbReference type="PROSITE" id="PS00676">
    <property type="entry name" value="SIGMA54_INTERACT_2"/>
    <property type="match status" value="1"/>
</dbReference>
<evidence type="ECO:0000259" key="3">
    <source>
        <dbReference type="PROSITE" id="PS50045"/>
    </source>
</evidence>
<proteinExistence type="predicted"/>
<evidence type="ECO:0000313" key="6">
    <source>
        <dbReference type="Proteomes" id="UP000279911"/>
    </source>
</evidence>
<dbReference type="Pfam" id="PF25601">
    <property type="entry name" value="AAA_lid_14"/>
    <property type="match status" value="1"/>
</dbReference>
<dbReference type="Pfam" id="PF00989">
    <property type="entry name" value="PAS"/>
    <property type="match status" value="1"/>
</dbReference>
<dbReference type="InterPro" id="IPR003593">
    <property type="entry name" value="AAA+_ATPase"/>
</dbReference>
<keyword evidence="1" id="KW-0547">Nucleotide-binding</keyword>
<protein>
    <submittedName>
        <fullName evidence="5">PAS domain-containing protein</fullName>
    </submittedName>
</protein>
<evidence type="ECO:0000313" key="5">
    <source>
        <dbReference type="EMBL" id="RSD25171.1"/>
    </source>
</evidence>
<dbReference type="RefSeq" id="WP_125481428.1">
    <property type="nucleotide sequence ID" value="NZ_RSFW01000020.1"/>
</dbReference>
<dbReference type="InterPro" id="IPR025662">
    <property type="entry name" value="Sigma_54_int_dom_ATP-bd_1"/>
</dbReference>
<dbReference type="PANTHER" id="PTHR32071:SF57">
    <property type="entry name" value="C4-DICARBOXYLATE TRANSPORT TRANSCRIPTIONAL REGULATORY PROTEIN DCTD"/>
    <property type="match status" value="1"/>
</dbReference>
<keyword evidence="2" id="KW-0067">ATP-binding</keyword>
<dbReference type="Gene3D" id="1.10.8.60">
    <property type="match status" value="1"/>
</dbReference>
<dbReference type="SUPFAM" id="SSF55785">
    <property type="entry name" value="PYP-like sensor domain (PAS domain)"/>
    <property type="match status" value="1"/>
</dbReference>
<dbReference type="PROSITE" id="PS50045">
    <property type="entry name" value="SIGMA54_INTERACT_4"/>
    <property type="match status" value="1"/>
</dbReference>
<dbReference type="InterPro" id="IPR027417">
    <property type="entry name" value="P-loop_NTPase"/>
</dbReference>
<accession>A0A3R9E392</accession>
<name>A0A3R9E392_9BACI</name>
<dbReference type="InterPro" id="IPR002078">
    <property type="entry name" value="Sigma_54_int"/>
</dbReference>
<feature type="domain" description="Sigma-54 factor interaction" evidence="3">
    <location>
        <begin position="336"/>
        <end position="562"/>
    </location>
</feature>
<dbReference type="InterPro" id="IPR025943">
    <property type="entry name" value="Sigma_54_int_dom_ATP-bd_2"/>
</dbReference>
<evidence type="ECO:0000256" key="2">
    <source>
        <dbReference type="ARBA" id="ARBA00022840"/>
    </source>
</evidence>
<dbReference type="Gene3D" id="1.10.10.10">
    <property type="entry name" value="Winged helix-like DNA-binding domain superfamily/Winged helix DNA-binding domain"/>
    <property type="match status" value="1"/>
</dbReference>
<dbReference type="GO" id="GO:0006355">
    <property type="term" value="P:regulation of DNA-templated transcription"/>
    <property type="evidence" value="ECO:0007669"/>
    <property type="project" value="InterPro"/>
</dbReference>
<reference evidence="6" key="1">
    <citation type="submission" date="2018-12" db="EMBL/GenBank/DDBJ databases">
        <title>Bacillus chawlae sp. nov., Bacillus glennii sp. nov., and Bacillus saganii sp. nov. Isolated from the Vehicle Assembly Building at Kennedy Space Center where the Viking Spacecraft were Assembled.</title>
        <authorList>
            <person name="Seuylemezian A."/>
            <person name="Vaishampayan P."/>
        </authorList>
    </citation>
    <scope>NUCLEOTIDE SEQUENCE [LARGE SCALE GENOMIC DNA]</scope>
    <source>
        <strain evidence="6">DSM 13966</strain>
    </source>
</reference>
<dbReference type="InterPro" id="IPR013767">
    <property type="entry name" value="PAS_fold"/>
</dbReference>
<dbReference type="InterPro" id="IPR036388">
    <property type="entry name" value="WH-like_DNA-bd_sf"/>
</dbReference>
<comment type="caution">
    <text evidence="5">The sequence shown here is derived from an EMBL/GenBank/DDBJ whole genome shotgun (WGS) entry which is preliminary data.</text>
</comment>
<dbReference type="Pfam" id="PF00158">
    <property type="entry name" value="Sigma54_activat"/>
    <property type="match status" value="1"/>
</dbReference>
<sequence length="671" mass="75968">MKKQLILLAGTKETRLALMEQLENILGNYVSIISYSSEEFLPDRLSGEIVIYSSYLIEEEVRHIIGENCEVVVAARTINHQYIDRLFSLPAGTHVLYVNDFPESVNDSIYTLKALGIDHLHYHPYFPGKEYLESIEVAVTPGEMELIPDSIATKINIGVRLIDIHTILKIVNRLALPETLGIQIADKYTRRIIELSKKLSYLKEEAVKLNQYLKHVVDGVNDGIMAIDPAGRITVFNDVLEKITGIPKERALNRKVSEILHNPELLHFLLKETEEEVPHPFLVRQMNVMVHRVPIVQDNTVVATFKNMDETIEMEKAVRLELQKKGYIAKHSFENILGKSKAIKETKKIARKLAKTHLPILIQGESGTGKELFASAIHMASSRKVAPYLAINCNALPEDLLESELFGYEEGSFTGARKGGKKGVFEQADGGTLFLDEIGDISMKLQARLLRVLQEQEIRRIGGNKNIPVNVRIIAATNKNLKEMIEKGDFREDLYHRLKVLSLSLPPLRHRKEDIPLLVQHFIFESDKPHARIDHEAMGRLSNMPWKGNIRELKNTLLYMLAVSEGDSISSDDLPVDKQENQKPTESTGCIKTAEHRTLLQCIKNLNFSGKSAGRPQLCKEMSGTPHPLTEQQIRLRLKELQQSGFIISRRGRSGTMITEKGLEWLEPPEF</sequence>
<dbReference type="Gene3D" id="3.40.50.300">
    <property type="entry name" value="P-loop containing nucleotide triphosphate hydrolases"/>
    <property type="match status" value="1"/>
</dbReference>
<dbReference type="Pfam" id="PF08461">
    <property type="entry name" value="WHD_RNase_R"/>
    <property type="match status" value="1"/>
</dbReference>
<dbReference type="GO" id="GO:0005524">
    <property type="term" value="F:ATP binding"/>
    <property type="evidence" value="ECO:0007669"/>
    <property type="project" value="UniProtKB-KW"/>
</dbReference>
<dbReference type="EMBL" id="RSFW01000020">
    <property type="protein sequence ID" value="RSD25171.1"/>
    <property type="molecule type" value="Genomic_DNA"/>
</dbReference>
<dbReference type="SMART" id="SM00382">
    <property type="entry name" value="AAA"/>
    <property type="match status" value="1"/>
</dbReference>
<dbReference type="InterPro" id="IPR035965">
    <property type="entry name" value="PAS-like_dom_sf"/>
</dbReference>
<dbReference type="Proteomes" id="UP000279911">
    <property type="component" value="Unassembled WGS sequence"/>
</dbReference>
<dbReference type="PROSITE" id="PS00675">
    <property type="entry name" value="SIGMA54_INTERACT_1"/>
    <property type="match status" value="1"/>
</dbReference>
<dbReference type="CDD" id="cd00009">
    <property type="entry name" value="AAA"/>
    <property type="match status" value="1"/>
</dbReference>
<evidence type="ECO:0000259" key="4">
    <source>
        <dbReference type="PROSITE" id="PS50112"/>
    </source>
</evidence>
<dbReference type="SUPFAM" id="SSF52540">
    <property type="entry name" value="P-loop containing nucleoside triphosphate hydrolases"/>
    <property type="match status" value="1"/>
</dbReference>
<evidence type="ECO:0000256" key="1">
    <source>
        <dbReference type="ARBA" id="ARBA00022741"/>
    </source>
</evidence>
<dbReference type="OrthoDB" id="9803970at2"/>
<dbReference type="InterPro" id="IPR058031">
    <property type="entry name" value="AAA_lid_NorR"/>
</dbReference>
<feature type="domain" description="PAS" evidence="4">
    <location>
        <begin position="209"/>
        <end position="261"/>
    </location>
</feature>
<dbReference type="SMART" id="SM00091">
    <property type="entry name" value="PAS"/>
    <property type="match status" value="1"/>
</dbReference>
<dbReference type="PROSITE" id="PS50112">
    <property type="entry name" value="PAS"/>
    <property type="match status" value="1"/>
</dbReference>
<dbReference type="AlphaFoldDB" id="A0A3R9E392"/>
<dbReference type="Gene3D" id="3.30.450.20">
    <property type="entry name" value="PAS domain"/>
    <property type="match status" value="1"/>
</dbReference>
<dbReference type="NCBIfam" id="TIGR00229">
    <property type="entry name" value="sensory_box"/>
    <property type="match status" value="1"/>
</dbReference>
<dbReference type="InterPro" id="IPR000014">
    <property type="entry name" value="PAS"/>
</dbReference>
<dbReference type="InterPro" id="IPR013668">
    <property type="entry name" value="RNase_R_HTH_12"/>
</dbReference>
<gene>
    <name evidence="5" type="ORF">EJA10_18065</name>
</gene>